<dbReference type="InterPro" id="IPR004838">
    <property type="entry name" value="NHTrfase_class1_PyrdxlP-BS"/>
</dbReference>
<dbReference type="SUPFAM" id="SSF53383">
    <property type="entry name" value="PLP-dependent transferases"/>
    <property type="match status" value="1"/>
</dbReference>
<comment type="cofactor">
    <cofactor evidence="1">
        <name>pyridoxal 5'-phosphate</name>
        <dbReference type="ChEBI" id="CHEBI:597326"/>
    </cofactor>
</comment>
<dbReference type="InterPro" id="IPR015422">
    <property type="entry name" value="PyrdxlP-dep_Trfase_small"/>
</dbReference>
<dbReference type="EC" id="2.6.1.-" evidence="1"/>
<keyword evidence="1 3" id="KW-0032">Aminotransferase</keyword>
<reference evidence="3" key="1">
    <citation type="journal article" date="2020" name="mSystems">
        <title>Genome- and Community-Level Interaction Insights into Carbon Utilization and Element Cycling Functions of Hydrothermarchaeota in Hydrothermal Sediment.</title>
        <authorList>
            <person name="Zhou Z."/>
            <person name="Liu Y."/>
            <person name="Xu W."/>
            <person name="Pan J."/>
            <person name="Luo Z.H."/>
            <person name="Li M."/>
        </authorList>
    </citation>
    <scope>NUCLEOTIDE SEQUENCE [LARGE SCALE GENOMIC DNA]</scope>
    <source>
        <strain evidence="3">SpSt-1121</strain>
    </source>
</reference>
<dbReference type="PANTHER" id="PTHR43510:SF1">
    <property type="entry name" value="AMINOTRANSFERASE FUNCTION, HYPOTHETICAL (EUROFUNG)"/>
    <property type="match status" value="1"/>
</dbReference>
<dbReference type="InterPro" id="IPR015421">
    <property type="entry name" value="PyrdxlP-dep_Trfase_major"/>
</dbReference>
<sequence length="393" mass="44892">MDLSEELQKVLFGEVLDGLPYFCLERWQSLHENIARVVLSESGIHPLKLIELEEYGVDINSILSLDIGYGWTRGSPELRERVSELYRGIVKPDSILVTNGSAEANFITVLSVVSSKDVVLVDVPNYMQIPGLLKWVNAKAIYLWREPPDWRFPIDKAIEYMRSYRPKAIFVNDPNNPTGSYMKREELRELAEEAEKIGAILIFDEVYWGSERNEPKSSIAEVANSEGFISVSGLSKVYGLPGLRIGWIATGSSRYVDRMLGVKDYTTIAPSILSDYIASKILTRRNIERLRDRARKIVEKNLEILMEKLYKRDIIEVNKPSAGAYIWVKVPWTNNTLSLSYTLYRKYSVLVIPGECFEYKGYLRIGVGQKPDIFTSNIEYLLNSIEDIKKSSH</sequence>
<dbReference type="GO" id="GO:0030170">
    <property type="term" value="F:pyridoxal phosphate binding"/>
    <property type="evidence" value="ECO:0007669"/>
    <property type="project" value="InterPro"/>
</dbReference>
<keyword evidence="1 3" id="KW-0808">Transferase</keyword>
<comment type="caution">
    <text evidence="3">The sequence shown here is derived from an EMBL/GenBank/DDBJ whole genome shotgun (WGS) entry which is preliminary data.</text>
</comment>
<organism evidence="3">
    <name type="scientific">Ignisphaera aggregans</name>
    <dbReference type="NCBI Taxonomy" id="334771"/>
    <lineage>
        <taxon>Archaea</taxon>
        <taxon>Thermoproteota</taxon>
        <taxon>Thermoprotei</taxon>
        <taxon>Desulfurococcales</taxon>
        <taxon>Desulfurococcaceae</taxon>
        <taxon>Ignisphaera</taxon>
    </lineage>
</organism>
<comment type="similarity">
    <text evidence="1">Belongs to the class-I pyridoxal-phosphate-dependent aminotransferase family.</text>
</comment>
<gene>
    <name evidence="3" type="ORF">ENM84_05320</name>
</gene>
<dbReference type="CDD" id="cd00609">
    <property type="entry name" value="AAT_like"/>
    <property type="match status" value="1"/>
</dbReference>
<dbReference type="Pfam" id="PF00155">
    <property type="entry name" value="Aminotran_1_2"/>
    <property type="match status" value="1"/>
</dbReference>
<feature type="domain" description="Aminotransferase class I/classII large" evidence="2">
    <location>
        <begin position="68"/>
        <end position="368"/>
    </location>
</feature>
<dbReference type="Gene3D" id="3.40.640.10">
    <property type="entry name" value="Type I PLP-dependent aspartate aminotransferase-like (Major domain)"/>
    <property type="match status" value="1"/>
</dbReference>
<protein>
    <recommendedName>
        <fullName evidence="1">Aminotransferase</fullName>
        <ecNumber evidence="1">2.6.1.-</ecNumber>
    </recommendedName>
</protein>
<accession>A0A7C5XN05</accession>
<dbReference type="InterPro" id="IPR004839">
    <property type="entry name" value="Aminotransferase_I/II_large"/>
</dbReference>
<evidence type="ECO:0000313" key="3">
    <source>
        <dbReference type="EMBL" id="HHP82069.1"/>
    </source>
</evidence>
<dbReference type="GO" id="GO:0008483">
    <property type="term" value="F:transaminase activity"/>
    <property type="evidence" value="ECO:0007669"/>
    <property type="project" value="UniProtKB-KW"/>
</dbReference>
<proteinExistence type="inferred from homology"/>
<evidence type="ECO:0000259" key="2">
    <source>
        <dbReference type="Pfam" id="PF00155"/>
    </source>
</evidence>
<dbReference type="InterPro" id="IPR015424">
    <property type="entry name" value="PyrdxlP-dep_Trfase"/>
</dbReference>
<name>A0A7C5XN05_9CREN</name>
<dbReference type="PANTHER" id="PTHR43510">
    <property type="entry name" value="AMINOTRANSFERASE FUNCTION, HYPOTHETICAL (EUROFUNG)"/>
    <property type="match status" value="1"/>
</dbReference>
<dbReference type="EMBL" id="DRZI01000225">
    <property type="protein sequence ID" value="HHP82069.1"/>
    <property type="molecule type" value="Genomic_DNA"/>
</dbReference>
<dbReference type="AlphaFoldDB" id="A0A7C5XN05"/>
<dbReference type="PROSITE" id="PS00105">
    <property type="entry name" value="AA_TRANSFER_CLASS_1"/>
    <property type="match status" value="1"/>
</dbReference>
<dbReference type="Gene3D" id="3.90.1150.10">
    <property type="entry name" value="Aspartate Aminotransferase, domain 1"/>
    <property type="match status" value="1"/>
</dbReference>
<evidence type="ECO:0000256" key="1">
    <source>
        <dbReference type="RuleBase" id="RU000481"/>
    </source>
</evidence>